<sequence>LEPTDDTAIPLVPTWSVDELLSSYPKPSISPETFARLHELSALISPEGGTPEYVRLSRELGDLVKLVEAVRLADLPHEEGTIPDGRVRAEGTHIRLEDVKDAEGVEDVLPQSELMARAAQTRDGFYEILTDR</sequence>
<name>A0ACB8R0V5_9AGAM</name>
<protein>
    <submittedName>
        <fullName evidence="1">Uncharacterized protein</fullName>
    </submittedName>
</protein>
<reference evidence="1" key="1">
    <citation type="submission" date="2021-02" db="EMBL/GenBank/DDBJ databases">
        <authorList>
            <consortium name="DOE Joint Genome Institute"/>
            <person name="Ahrendt S."/>
            <person name="Looney B.P."/>
            <person name="Miyauchi S."/>
            <person name="Morin E."/>
            <person name="Drula E."/>
            <person name="Courty P.E."/>
            <person name="Chicoki N."/>
            <person name="Fauchery L."/>
            <person name="Kohler A."/>
            <person name="Kuo A."/>
            <person name="Labutti K."/>
            <person name="Pangilinan J."/>
            <person name="Lipzen A."/>
            <person name="Riley R."/>
            <person name="Andreopoulos W."/>
            <person name="He G."/>
            <person name="Johnson J."/>
            <person name="Barry K.W."/>
            <person name="Grigoriev I.V."/>
            <person name="Nagy L."/>
            <person name="Hibbett D."/>
            <person name="Henrissat B."/>
            <person name="Matheny P.B."/>
            <person name="Labbe J."/>
            <person name="Martin F."/>
        </authorList>
    </citation>
    <scope>NUCLEOTIDE SEQUENCE</scope>
    <source>
        <strain evidence="1">EC-137</strain>
    </source>
</reference>
<evidence type="ECO:0000313" key="1">
    <source>
        <dbReference type="EMBL" id="KAI0037171.1"/>
    </source>
</evidence>
<evidence type="ECO:0000313" key="2">
    <source>
        <dbReference type="Proteomes" id="UP000814128"/>
    </source>
</evidence>
<accession>A0ACB8R0V5</accession>
<feature type="non-terminal residue" evidence="1">
    <location>
        <position position="1"/>
    </location>
</feature>
<keyword evidence="2" id="KW-1185">Reference proteome</keyword>
<gene>
    <name evidence="1" type="ORF">K488DRAFT_25248</name>
</gene>
<reference evidence="1" key="2">
    <citation type="journal article" date="2022" name="New Phytol.">
        <title>Evolutionary transition to the ectomycorrhizal habit in the genomes of a hyperdiverse lineage of mushroom-forming fungi.</title>
        <authorList>
            <person name="Looney B."/>
            <person name="Miyauchi S."/>
            <person name="Morin E."/>
            <person name="Drula E."/>
            <person name="Courty P.E."/>
            <person name="Kohler A."/>
            <person name="Kuo A."/>
            <person name="LaButti K."/>
            <person name="Pangilinan J."/>
            <person name="Lipzen A."/>
            <person name="Riley R."/>
            <person name="Andreopoulos W."/>
            <person name="He G."/>
            <person name="Johnson J."/>
            <person name="Nolan M."/>
            <person name="Tritt A."/>
            <person name="Barry K.W."/>
            <person name="Grigoriev I.V."/>
            <person name="Nagy L.G."/>
            <person name="Hibbett D."/>
            <person name="Henrissat B."/>
            <person name="Matheny P.B."/>
            <person name="Labbe J."/>
            <person name="Martin F.M."/>
        </authorList>
    </citation>
    <scope>NUCLEOTIDE SEQUENCE</scope>
    <source>
        <strain evidence="1">EC-137</strain>
    </source>
</reference>
<dbReference type="EMBL" id="MU273465">
    <property type="protein sequence ID" value="KAI0037171.1"/>
    <property type="molecule type" value="Genomic_DNA"/>
</dbReference>
<organism evidence="1 2">
    <name type="scientific">Vararia minispora EC-137</name>
    <dbReference type="NCBI Taxonomy" id="1314806"/>
    <lineage>
        <taxon>Eukaryota</taxon>
        <taxon>Fungi</taxon>
        <taxon>Dikarya</taxon>
        <taxon>Basidiomycota</taxon>
        <taxon>Agaricomycotina</taxon>
        <taxon>Agaricomycetes</taxon>
        <taxon>Russulales</taxon>
        <taxon>Lachnocladiaceae</taxon>
        <taxon>Vararia</taxon>
    </lineage>
</organism>
<feature type="non-terminal residue" evidence="1">
    <location>
        <position position="132"/>
    </location>
</feature>
<proteinExistence type="predicted"/>
<dbReference type="Proteomes" id="UP000814128">
    <property type="component" value="Unassembled WGS sequence"/>
</dbReference>
<comment type="caution">
    <text evidence="1">The sequence shown here is derived from an EMBL/GenBank/DDBJ whole genome shotgun (WGS) entry which is preliminary data.</text>
</comment>